<dbReference type="SUPFAM" id="SSF52172">
    <property type="entry name" value="CheY-like"/>
    <property type="match status" value="1"/>
</dbReference>
<feature type="domain" description="Response regulatory" evidence="3">
    <location>
        <begin position="10"/>
        <end position="124"/>
    </location>
</feature>
<dbReference type="InterPro" id="IPR001789">
    <property type="entry name" value="Sig_transdc_resp-reg_receiver"/>
</dbReference>
<comment type="caution">
    <text evidence="4">The sequence shown here is derived from an EMBL/GenBank/DDBJ whole genome shotgun (WGS) entry which is preliminary data.</text>
</comment>
<evidence type="ECO:0000256" key="1">
    <source>
        <dbReference type="ARBA" id="ARBA00022553"/>
    </source>
</evidence>
<dbReference type="PANTHER" id="PTHR44591:SF19">
    <property type="entry name" value="TWO-COMPONENT RESPONSE REGULATOR-RELATED"/>
    <property type="match status" value="1"/>
</dbReference>
<dbReference type="PROSITE" id="PS50110">
    <property type="entry name" value="RESPONSE_REGULATORY"/>
    <property type="match status" value="1"/>
</dbReference>
<evidence type="ECO:0000313" key="5">
    <source>
        <dbReference type="Proteomes" id="UP000292209"/>
    </source>
</evidence>
<name>A0A4Q7P8W0_9BACT</name>
<dbReference type="GO" id="GO:0000160">
    <property type="term" value="P:phosphorelay signal transduction system"/>
    <property type="evidence" value="ECO:0007669"/>
    <property type="project" value="InterPro"/>
</dbReference>
<evidence type="ECO:0000313" key="4">
    <source>
        <dbReference type="EMBL" id="RZS96626.1"/>
    </source>
</evidence>
<dbReference type="OrthoDB" id="109585at2"/>
<sequence>MSNIKEEKIKVLYIDDEEINLQAFKTTFKYDFDVQLTASTKEARHILSTQPVDIIISDQRMPSETGLDFFTSIMTEYPEPIRILLSAYSDIQLVQEAINKGVIYHYLTKPWDEEYFKNIIRNAFETYSLRKEVKNLQKEIQGLKKDLEITSE</sequence>
<evidence type="ECO:0000259" key="3">
    <source>
        <dbReference type="PROSITE" id="PS50110"/>
    </source>
</evidence>
<dbReference type="InterPro" id="IPR050595">
    <property type="entry name" value="Bact_response_regulator"/>
</dbReference>
<reference evidence="4 5" key="1">
    <citation type="submission" date="2019-02" db="EMBL/GenBank/DDBJ databases">
        <title>Genomic Encyclopedia of Archaeal and Bacterial Type Strains, Phase II (KMG-II): from individual species to whole genera.</title>
        <authorList>
            <person name="Goeker M."/>
        </authorList>
    </citation>
    <scope>NUCLEOTIDE SEQUENCE [LARGE SCALE GENOMIC DNA]</scope>
    <source>
        <strain evidence="4 5">DSM 21411</strain>
    </source>
</reference>
<dbReference type="Pfam" id="PF00072">
    <property type="entry name" value="Response_reg"/>
    <property type="match status" value="1"/>
</dbReference>
<dbReference type="Gene3D" id="3.40.50.2300">
    <property type="match status" value="1"/>
</dbReference>
<keyword evidence="5" id="KW-1185">Reference proteome</keyword>
<dbReference type="AlphaFoldDB" id="A0A4Q7P8W0"/>
<dbReference type="CDD" id="cd17569">
    <property type="entry name" value="REC_HupR-like"/>
    <property type="match status" value="1"/>
</dbReference>
<dbReference type="Proteomes" id="UP000292209">
    <property type="component" value="Unassembled WGS sequence"/>
</dbReference>
<feature type="modified residue" description="4-aspartylphosphate" evidence="2">
    <location>
        <position position="58"/>
    </location>
</feature>
<keyword evidence="1 2" id="KW-0597">Phosphoprotein</keyword>
<evidence type="ECO:0000256" key="2">
    <source>
        <dbReference type="PROSITE-ProRule" id="PRU00169"/>
    </source>
</evidence>
<dbReference type="RefSeq" id="WP_130275523.1">
    <property type="nucleotide sequence ID" value="NZ_SGXG01000001.1"/>
</dbReference>
<proteinExistence type="predicted"/>
<dbReference type="SMART" id="SM00448">
    <property type="entry name" value="REC"/>
    <property type="match status" value="1"/>
</dbReference>
<organism evidence="4 5">
    <name type="scientific">Cecembia calidifontis</name>
    <dbReference type="NCBI Taxonomy" id="1187080"/>
    <lineage>
        <taxon>Bacteria</taxon>
        <taxon>Pseudomonadati</taxon>
        <taxon>Bacteroidota</taxon>
        <taxon>Cytophagia</taxon>
        <taxon>Cytophagales</taxon>
        <taxon>Cyclobacteriaceae</taxon>
        <taxon>Cecembia</taxon>
    </lineage>
</organism>
<gene>
    <name evidence="4" type="ORF">BC751_2206</name>
</gene>
<accession>A0A4Q7P8W0</accession>
<dbReference type="InterPro" id="IPR011006">
    <property type="entry name" value="CheY-like_superfamily"/>
</dbReference>
<protein>
    <submittedName>
        <fullName evidence="4">Response regulator receiver domain-containing protein</fullName>
    </submittedName>
</protein>
<dbReference type="PANTHER" id="PTHR44591">
    <property type="entry name" value="STRESS RESPONSE REGULATOR PROTEIN 1"/>
    <property type="match status" value="1"/>
</dbReference>
<dbReference type="EMBL" id="SGXG01000001">
    <property type="protein sequence ID" value="RZS96626.1"/>
    <property type="molecule type" value="Genomic_DNA"/>
</dbReference>